<evidence type="ECO:0000313" key="2">
    <source>
        <dbReference type="EMBL" id="MBC8545101.1"/>
    </source>
</evidence>
<protein>
    <submittedName>
        <fullName evidence="2">Uncharacterized protein</fullName>
    </submittedName>
</protein>
<dbReference type="AlphaFoldDB" id="A0A926DUT4"/>
<feature type="region of interest" description="Disordered" evidence="1">
    <location>
        <begin position="1"/>
        <end position="35"/>
    </location>
</feature>
<accession>A0A926DUT4</accession>
<keyword evidence="3" id="KW-1185">Reference proteome</keyword>
<sequence>MHAGDKERQRPADTRRQIPRRQRQNDHAGGQSSTICRGRAILFPTVSFFMEFDKCPGR</sequence>
<name>A0A926DUT4_9FIRM</name>
<reference evidence="2" key="1">
    <citation type="submission" date="2020-08" db="EMBL/GenBank/DDBJ databases">
        <title>Genome public.</title>
        <authorList>
            <person name="Liu C."/>
            <person name="Sun Q."/>
        </authorList>
    </citation>
    <scope>NUCLEOTIDE SEQUENCE</scope>
    <source>
        <strain evidence="2">NSJ-32</strain>
    </source>
</reference>
<proteinExistence type="predicted"/>
<dbReference type="Proteomes" id="UP000657006">
    <property type="component" value="Unassembled WGS sequence"/>
</dbReference>
<organism evidence="2 3">
    <name type="scientific">Bianquea renquensis</name>
    <dbReference type="NCBI Taxonomy" id="2763661"/>
    <lineage>
        <taxon>Bacteria</taxon>
        <taxon>Bacillati</taxon>
        <taxon>Bacillota</taxon>
        <taxon>Clostridia</taxon>
        <taxon>Eubacteriales</taxon>
        <taxon>Bianqueaceae</taxon>
        <taxon>Bianquea</taxon>
    </lineage>
</organism>
<gene>
    <name evidence="2" type="ORF">H8730_16295</name>
</gene>
<dbReference type="RefSeq" id="WP_249290198.1">
    <property type="nucleotide sequence ID" value="NZ_JACRSQ010000046.1"/>
</dbReference>
<evidence type="ECO:0000256" key="1">
    <source>
        <dbReference type="SAM" id="MobiDB-lite"/>
    </source>
</evidence>
<comment type="caution">
    <text evidence="2">The sequence shown here is derived from an EMBL/GenBank/DDBJ whole genome shotgun (WGS) entry which is preliminary data.</text>
</comment>
<evidence type="ECO:0000313" key="3">
    <source>
        <dbReference type="Proteomes" id="UP000657006"/>
    </source>
</evidence>
<dbReference type="EMBL" id="JACRSQ010000046">
    <property type="protein sequence ID" value="MBC8545101.1"/>
    <property type="molecule type" value="Genomic_DNA"/>
</dbReference>
<feature type="compositionally biased region" description="Basic and acidic residues" evidence="1">
    <location>
        <begin position="1"/>
        <end position="16"/>
    </location>
</feature>